<evidence type="ECO:0000256" key="6">
    <source>
        <dbReference type="SAM" id="MobiDB-lite"/>
    </source>
</evidence>
<keyword evidence="5" id="KW-0472">Membrane</keyword>
<keyword evidence="4" id="KW-1133">Transmembrane helix</keyword>
<accession>A0A8H7E644</accession>
<evidence type="ECO:0000256" key="4">
    <source>
        <dbReference type="ARBA" id="ARBA00022989"/>
    </source>
</evidence>
<dbReference type="EMBL" id="JAACFV010000057">
    <property type="protein sequence ID" value="KAF7508196.1"/>
    <property type="molecule type" value="Genomic_DNA"/>
</dbReference>
<dbReference type="PANTHER" id="PTHR19139">
    <property type="entry name" value="AQUAPORIN TRANSPORTER"/>
    <property type="match status" value="1"/>
</dbReference>
<evidence type="ECO:0000256" key="3">
    <source>
        <dbReference type="ARBA" id="ARBA00022692"/>
    </source>
</evidence>
<evidence type="ECO:0000313" key="8">
    <source>
        <dbReference type="Proteomes" id="UP000606974"/>
    </source>
</evidence>
<dbReference type="PANTHER" id="PTHR19139:SF199">
    <property type="entry name" value="MIP17260P"/>
    <property type="match status" value="1"/>
</dbReference>
<feature type="compositionally biased region" description="Polar residues" evidence="6">
    <location>
        <begin position="155"/>
        <end position="164"/>
    </location>
</feature>
<dbReference type="GO" id="GO:0015250">
    <property type="term" value="F:water channel activity"/>
    <property type="evidence" value="ECO:0007669"/>
    <property type="project" value="TreeGrafter"/>
</dbReference>
<dbReference type="InterPro" id="IPR023271">
    <property type="entry name" value="Aquaporin-like"/>
</dbReference>
<evidence type="ECO:0000256" key="1">
    <source>
        <dbReference type="ARBA" id="ARBA00004141"/>
    </source>
</evidence>
<proteinExistence type="inferred from homology"/>
<dbReference type="InterPro" id="IPR034294">
    <property type="entry name" value="Aquaporin_transptr"/>
</dbReference>
<comment type="subcellular location">
    <subcellularLocation>
        <location evidence="1">Membrane</location>
        <topology evidence="1">Multi-pass membrane protein</topology>
    </subcellularLocation>
</comment>
<feature type="region of interest" description="Disordered" evidence="6">
    <location>
        <begin position="132"/>
        <end position="165"/>
    </location>
</feature>
<reference evidence="7" key="1">
    <citation type="submission" date="2020-02" db="EMBL/GenBank/DDBJ databases">
        <authorList>
            <person name="Palmer J.M."/>
        </authorList>
    </citation>
    <scope>NUCLEOTIDE SEQUENCE</scope>
    <source>
        <strain evidence="7">EPUS1.4</strain>
        <tissue evidence="7">Thallus</tissue>
    </source>
</reference>
<comment type="caution">
    <text evidence="7">The sequence shown here is derived from an EMBL/GenBank/DDBJ whole genome shotgun (WGS) entry which is preliminary data.</text>
</comment>
<dbReference type="AlphaFoldDB" id="A0A8H7E644"/>
<gene>
    <name evidence="7" type="ORF">GJ744_009493</name>
</gene>
<dbReference type="Gene3D" id="1.20.1080.10">
    <property type="entry name" value="Glycerol uptake facilitator protein"/>
    <property type="match status" value="1"/>
</dbReference>
<dbReference type="GO" id="GO:0005886">
    <property type="term" value="C:plasma membrane"/>
    <property type="evidence" value="ECO:0007669"/>
    <property type="project" value="TreeGrafter"/>
</dbReference>
<dbReference type="InterPro" id="IPR000425">
    <property type="entry name" value="MIP"/>
</dbReference>
<comment type="similarity">
    <text evidence="2">Belongs to the MIP/aquaporin (TC 1.A.8) family.</text>
</comment>
<keyword evidence="3" id="KW-0812">Transmembrane</keyword>
<organism evidence="7 8">
    <name type="scientific">Endocarpon pusillum</name>
    <dbReference type="NCBI Taxonomy" id="364733"/>
    <lineage>
        <taxon>Eukaryota</taxon>
        <taxon>Fungi</taxon>
        <taxon>Dikarya</taxon>
        <taxon>Ascomycota</taxon>
        <taxon>Pezizomycotina</taxon>
        <taxon>Eurotiomycetes</taxon>
        <taxon>Chaetothyriomycetidae</taxon>
        <taxon>Verrucariales</taxon>
        <taxon>Verrucariaceae</taxon>
        <taxon>Endocarpon</taxon>
    </lineage>
</organism>
<protein>
    <submittedName>
        <fullName evidence="7">Uncharacterized protein</fullName>
    </submittedName>
</protein>
<evidence type="ECO:0000256" key="5">
    <source>
        <dbReference type="ARBA" id="ARBA00023136"/>
    </source>
</evidence>
<keyword evidence="8" id="KW-1185">Reference proteome</keyword>
<evidence type="ECO:0000313" key="7">
    <source>
        <dbReference type="EMBL" id="KAF7508196.1"/>
    </source>
</evidence>
<dbReference type="Pfam" id="PF00230">
    <property type="entry name" value="MIP"/>
    <property type="match status" value="1"/>
</dbReference>
<dbReference type="Proteomes" id="UP000606974">
    <property type="component" value="Unassembled WGS sequence"/>
</dbReference>
<dbReference type="SUPFAM" id="SSF81338">
    <property type="entry name" value="Aquaporin-like"/>
    <property type="match status" value="1"/>
</dbReference>
<sequence>MEPVMNENDLISRTRSDTYLIFRHATEPIFVILMLANEEHRGEFLAPVGIGSGLFLVEPKGIYYTRSSTNPPRSCGPCVVVHDDKGHHWTSWVGLLLKALVTTGFYLSAFNDETLDPVRPLESWKKFRADEFDSPGRSKQRAPSYDEDEYKRTEAANQGTSSGVVNEKRDHAVDGVYRTITNGVMRSQRYAGDPGIEAGAAIKVSLHISTRLLATSLCFNAKLDAGCWMLPRSASVLVQGGSSALPVPRTQYPCLV</sequence>
<name>A0A8H7E644_9EURO</name>
<evidence type="ECO:0000256" key="2">
    <source>
        <dbReference type="ARBA" id="ARBA00006175"/>
    </source>
</evidence>